<name>C5BVA5_BEUC1</name>
<reference evidence="1 2" key="1">
    <citation type="journal article" date="2009" name="Stand. Genomic Sci.">
        <title>Complete genome sequence of Beutenbergia cavernae type strain (HKI 0122).</title>
        <authorList>
            <person name="Land M."/>
            <person name="Pukall R."/>
            <person name="Abt B."/>
            <person name="Goker M."/>
            <person name="Rohde M."/>
            <person name="Glavina Del Rio T."/>
            <person name="Tice H."/>
            <person name="Copeland A."/>
            <person name="Cheng J.F."/>
            <person name="Lucas S."/>
            <person name="Chen F."/>
            <person name="Nolan M."/>
            <person name="Bruce D."/>
            <person name="Goodwin L."/>
            <person name="Pitluck S."/>
            <person name="Ivanova N."/>
            <person name="Mavromatis K."/>
            <person name="Ovchinnikova G."/>
            <person name="Pati A."/>
            <person name="Chen A."/>
            <person name="Palaniappan K."/>
            <person name="Hauser L."/>
            <person name="Chang Y.J."/>
            <person name="Jefferies C.C."/>
            <person name="Saunders E."/>
            <person name="Brettin T."/>
            <person name="Detter J.C."/>
            <person name="Han C."/>
            <person name="Chain P."/>
            <person name="Bristow J."/>
            <person name="Eisen J.A."/>
            <person name="Markowitz V."/>
            <person name="Hugenholtz P."/>
            <person name="Kyrpides N.C."/>
            <person name="Klenk H.P."/>
            <person name="Lapidus A."/>
        </authorList>
    </citation>
    <scope>NUCLEOTIDE SEQUENCE [LARGE SCALE GENOMIC DNA]</scope>
    <source>
        <strain evidence="2">ATCC BAA-8 / DSM 12333 / NBRC 16432</strain>
    </source>
</reference>
<proteinExistence type="predicted"/>
<dbReference type="HOGENOM" id="CLU_1632145_0_0_11"/>
<accession>C5BVA5</accession>
<evidence type="ECO:0000313" key="1">
    <source>
        <dbReference type="EMBL" id="ACQ80492.1"/>
    </source>
</evidence>
<sequence>MTEDSDFKRLVRRRMVETGENYTAARAALRPQAATAPPAAGSTDAAPNRASGVAAYRAVDPSLTSDDLLMLATMGLTPAAFAALRGVLPDEEIDTLVGAHVMELSADTIRAWRAIDHQMDLDTMLGSHTMELTPERYREYLASSPGVTVEQAWEWVSAGLEP</sequence>
<gene>
    <name evidence="1" type="ordered locus">Bcav_2241</name>
</gene>
<dbReference type="EMBL" id="CP001618">
    <property type="protein sequence ID" value="ACQ80492.1"/>
    <property type="molecule type" value="Genomic_DNA"/>
</dbReference>
<dbReference type="KEGG" id="bcv:Bcav_2241"/>
<evidence type="ECO:0000313" key="2">
    <source>
        <dbReference type="Proteomes" id="UP000007962"/>
    </source>
</evidence>
<dbReference type="AlphaFoldDB" id="C5BVA5"/>
<dbReference type="RefSeq" id="WP_015882732.1">
    <property type="nucleotide sequence ID" value="NC_012669.1"/>
</dbReference>
<organism evidence="1 2">
    <name type="scientific">Beutenbergia cavernae (strain ATCC BAA-8 / DSM 12333 / CCUG 43141 / JCM 11478 / NBRC 16432 / NCIMB 13614 / HKI 0122)</name>
    <dbReference type="NCBI Taxonomy" id="471853"/>
    <lineage>
        <taxon>Bacteria</taxon>
        <taxon>Bacillati</taxon>
        <taxon>Actinomycetota</taxon>
        <taxon>Actinomycetes</taxon>
        <taxon>Micrococcales</taxon>
        <taxon>Beutenbergiaceae</taxon>
        <taxon>Beutenbergia</taxon>
    </lineage>
</organism>
<keyword evidence="2" id="KW-1185">Reference proteome</keyword>
<protein>
    <submittedName>
        <fullName evidence="1">Uncharacterized protein</fullName>
    </submittedName>
</protein>
<dbReference type="Proteomes" id="UP000007962">
    <property type="component" value="Chromosome"/>
</dbReference>